<dbReference type="Pfam" id="PF11104">
    <property type="entry name" value="PilM_2"/>
    <property type="match status" value="1"/>
</dbReference>
<dbReference type="InterPro" id="IPR003494">
    <property type="entry name" value="SHS2_FtsA"/>
</dbReference>
<organism evidence="2 3">
    <name type="scientific">Rarobacter faecitabidus</name>
    <dbReference type="NCBI Taxonomy" id="13243"/>
    <lineage>
        <taxon>Bacteria</taxon>
        <taxon>Bacillati</taxon>
        <taxon>Actinomycetota</taxon>
        <taxon>Actinomycetes</taxon>
        <taxon>Micrococcales</taxon>
        <taxon>Rarobacteraceae</taxon>
        <taxon>Rarobacter</taxon>
    </lineage>
</organism>
<name>A0A542ZVX7_RARFA</name>
<dbReference type="NCBIfam" id="TIGR01175">
    <property type="entry name" value="pilM"/>
    <property type="match status" value="1"/>
</dbReference>
<gene>
    <name evidence="2" type="ORF">FB461_0963</name>
</gene>
<comment type="caution">
    <text evidence="2">The sequence shown here is derived from an EMBL/GenBank/DDBJ whole genome shotgun (WGS) entry which is preliminary data.</text>
</comment>
<dbReference type="AlphaFoldDB" id="A0A542ZVX7"/>
<reference evidence="2 3" key="1">
    <citation type="submission" date="2019-06" db="EMBL/GenBank/DDBJ databases">
        <title>Sequencing the genomes of 1000 actinobacteria strains.</title>
        <authorList>
            <person name="Klenk H.-P."/>
        </authorList>
    </citation>
    <scope>NUCLEOTIDE SEQUENCE [LARGE SCALE GENOMIC DNA]</scope>
    <source>
        <strain evidence="2 3">DSM 4813</strain>
    </source>
</reference>
<dbReference type="CDD" id="cd24049">
    <property type="entry name" value="ASKHA_NBD_PilM"/>
    <property type="match status" value="1"/>
</dbReference>
<dbReference type="InterPro" id="IPR005883">
    <property type="entry name" value="PilM"/>
</dbReference>
<keyword evidence="3" id="KW-1185">Reference proteome</keyword>
<accession>A0A542ZVX7</accession>
<dbReference type="PIRSF" id="PIRSF019169">
    <property type="entry name" value="PilM"/>
    <property type="match status" value="1"/>
</dbReference>
<evidence type="ECO:0000313" key="2">
    <source>
        <dbReference type="EMBL" id="TQL64459.1"/>
    </source>
</evidence>
<dbReference type="EMBL" id="VFOS01000001">
    <property type="protein sequence ID" value="TQL64459.1"/>
    <property type="molecule type" value="Genomic_DNA"/>
</dbReference>
<sequence>MAKHRSIGLDIGTTAVRAAEVEFGTGGTDAQLRHYHEVALPLDAVRDGEVVDQKVVASAIKTLFARAGFSSKEVILGVGNQRVAARSVTLPWAPLTELRNSLSYQVQDLLPMPVDEALLDFYPIGEVMDAGVKSYEGMLVAASRDTVAANVNTAIDAGLAPVGVDLNALALLRSMTRGALGRGNVAFVDIGARITTVSIAVDGVPLFVRALPLGGQNITDALARAQGISPESAEQFKREFGLGASKVPDMHEGAAAMTEIVTKLVESIRGTFSYFTTASGGRHVEVVSLTGGSAHLPGLGQYLASASRLNVVLGDPFDGLAIAKSAGDPAALRAHAAQTAIVIGLAYGVGVYA</sequence>
<dbReference type="Gene3D" id="3.30.420.40">
    <property type="match status" value="2"/>
</dbReference>
<dbReference type="InterPro" id="IPR050696">
    <property type="entry name" value="FtsA/MreB"/>
</dbReference>
<dbReference type="GO" id="GO:0051301">
    <property type="term" value="P:cell division"/>
    <property type="evidence" value="ECO:0007669"/>
    <property type="project" value="InterPro"/>
</dbReference>
<dbReference type="OrthoDB" id="1926201at2"/>
<evidence type="ECO:0000259" key="1">
    <source>
        <dbReference type="SMART" id="SM00842"/>
    </source>
</evidence>
<dbReference type="SMART" id="SM00842">
    <property type="entry name" value="FtsA"/>
    <property type="match status" value="1"/>
</dbReference>
<dbReference type="SUPFAM" id="SSF53067">
    <property type="entry name" value="Actin-like ATPase domain"/>
    <property type="match status" value="2"/>
</dbReference>
<feature type="domain" description="SHS2" evidence="1">
    <location>
        <begin position="6"/>
        <end position="175"/>
    </location>
</feature>
<proteinExistence type="predicted"/>
<dbReference type="Gene3D" id="3.30.1490.300">
    <property type="match status" value="1"/>
</dbReference>
<dbReference type="RefSeq" id="WP_142119431.1">
    <property type="nucleotide sequence ID" value="NZ_BAAASV010000003.1"/>
</dbReference>
<protein>
    <submittedName>
        <fullName evidence="2">Type IV pilus assembly protein PilM</fullName>
    </submittedName>
</protein>
<dbReference type="PANTHER" id="PTHR32432:SF3">
    <property type="entry name" value="ETHANOLAMINE UTILIZATION PROTEIN EUTJ"/>
    <property type="match status" value="1"/>
</dbReference>
<dbReference type="PANTHER" id="PTHR32432">
    <property type="entry name" value="CELL DIVISION PROTEIN FTSA-RELATED"/>
    <property type="match status" value="1"/>
</dbReference>
<dbReference type="Proteomes" id="UP000315389">
    <property type="component" value="Unassembled WGS sequence"/>
</dbReference>
<evidence type="ECO:0000313" key="3">
    <source>
        <dbReference type="Proteomes" id="UP000315389"/>
    </source>
</evidence>
<dbReference type="InterPro" id="IPR043129">
    <property type="entry name" value="ATPase_NBD"/>
</dbReference>